<dbReference type="Pfam" id="PF01580">
    <property type="entry name" value="FtsK_SpoIIIE"/>
    <property type="match status" value="2"/>
</dbReference>
<dbReference type="Gene3D" id="3.40.50.300">
    <property type="entry name" value="P-loop containing nucleotide triphosphate hydrolases"/>
    <property type="match status" value="4"/>
</dbReference>
<feature type="region of interest" description="Disordered" evidence="5">
    <location>
        <begin position="271"/>
        <end position="292"/>
    </location>
</feature>
<dbReference type="InterPro" id="IPR000253">
    <property type="entry name" value="FHA_dom"/>
</dbReference>
<dbReference type="Gene3D" id="2.60.200.20">
    <property type="match status" value="1"/>
</dbReference>
<sequence>MILRLTVQDADAATRQDVEVVAGPDSSVASLLAALPVAVGGRRCFVGSVRLRPEATLAGSPLMQGAVISVGAPGPAFRAASGDGVGVLRVTAGPDTGVTVALGPGSHTLARNSAAAVCLRDPDVSRREHLRLEVSPDGEVVVVDQGSTNGTFVDGHRIHGRSELAPEQTLQVGSDELRWTPLAAGAQRSWRGADGRLDFDPAFTPAPAPARTDVTLPVRQAETRNSSAWTMGMVAAAGMLVLGVVTHRPILFVFTILSIIGASIMDSSQEKQRKSREAEHAAARQAAQEKIDAHVTEERRVRVLLSPGPVKIADMAMGARPGLWSRRADSPHGLLLRVGTADREADNLHLRGEPWEGFEQPVLRNAPVTVDLRDTGVLGLVGARREVEAVAGWLVTQLATLRGPDDLRLVVIASDGHDGLAWTRWLPHVDAGPAADTACTIGNTHTTRAARVKELRQLVVARREQRGGDSRARFDDEVVVVLDGALALRELPGMDEVLRDGPSVGVFAVCLDQYGMNECRGLCEVTGETLRLTSSPEEASVTVTTPHTLDATAAEPLARALAPMRDRLHNGSAGNAIPGHVRFLDLLGIGAPTADDVRTLWGSGEGPRTRVILGSDAGGPVTVDLADQGPHTMLGGATGAGKSILLQTLVTSLLLANRPDELNLVLVDFKGGSAFLPFQHCPHVVSLIRSTGESPADVFDSTAAARVLASVRAEVSRRESLLARYDGEIDTYWKKRRTNPSLPPLPRLVMVFDEFARVLETSPDFLKELVNVAAKGRSLGMHLVLATQSLQGKLSPELKNNISLRISLRQNEPADSTEVLGVPDAASIPGSLRGRGLILCTTAETRVPQAFQSGYLGSPPPSGAAQPVTVRTLQWDQLGAPRPAGHLTRADAPTDQELAVAAIEEAARRDRLAAPFRPLRPPLPLTLPLEELADRQTTAPPATAVPFGLADEPAEQAQPAQYLDLAGTDRLMVAGGPQSGRTTFARTLITGLVTRFSPDQAHLYVIEHHPSGLADYADLPHCGGVFSPAEPDRIRRLITWLDEEVQRRSTGGRPQAAQRPQIVVVVDGWEYFEDHSAPAFTETSLLTTLRGIIAAGAPLGVHVVPLGGHDMLNHKLPTYYSRRLLLPFPKEETRRAHLTSRMTSPPALPGRAIDAATGRHVQICLPGPLPADLPSRFSDTDPDRLPRTFPSLPTHITLDELRLPEPPPTPTWIPIGIGGPDHSTIGVDLIEGAHLLLLSGPPGSGRTTALAALAHSLSRAGIGVLALAPPRSPLPALLPDDPGVRLLTGISHKDTDLREAAAAFGDSPYALLLDDADHLTVLPTQQGFTDAPTLLDDIARLSARGRHALALSADATPVLTGFPSPLARLMNTIVATGNRILLTPDARPVAVAHSVTLEPDQYFTTPAGRGYLATSRSPILLQLATPQRLH</sequence>
<feature type="domain" description="FHA" evidence="6">
    <location>
        <begin position="107"/>
        <end position="158"/>
    </location>
</feature>
<evidence type="ECO:0000259" key="7">
    <source>
        <dbReference type="PROSITE" id="PS50901"/>
    </source>
</evidence>
<evidence type="ECO:0000313" key="9">
    <source>
        <dbReference type="Proteomes" id="UP001603418"/>
    </source>
</evidence>
<feature type="domain" description="FtsK" evidence="7">
    <location>
        <begin position="957"/>
        <end position="1153"/>
    </location>
</feature>
<dbReference type="CDD" id="cd00060">
    <property type="entry name" value="FHA"/>
    <property type="match status" value="1"/>
</dbReference>
<dbReference type="InterPro" id="IPR050206">
    <property type="entry name" value="FtsK/SpoIIIE/SftA"/>
</dbReference>
<evidence type="ECO:0000256" key="1">
    <source>
        <dbReference type="ARBA" id="ARBA00022553"/>
    </source>
</evidence>
<dbReference type="Proteomes" id="UP001603418">
    <property type="component" value="Unassembled WGS sequence"/>
</dbReference>
<feature type="domain" description="FtsK" evidence="7">
    <location>
        <begin position="618"/>
        <end position="817"/>
    </location>
</feature>
<feature type="binding site" evidence="4">
    <location>
        <begin position="975"/>
        <end position="982"/>
    </location>
    <ligand>
        <name>ATP</name>
        <dbReference type="ChEBI" id="CHEBI:30616"/>
    </ligand>
</feature>
<evidence type="ECO:0000259" key="6">
    <source>
        <dbReference type="PROSITE" id="PS50006"/>
    </source>
</evidence>
<dbReference type="CDD" id="cd01127">
    <property type="entry name" value="TrwB_TraG_TraD_VirD4"/>
    <property type="match status" value="1"/>
</dbReference>
<dbReference type="EMBL" id="JBICBM010000010">
    <property type="protein sequence ID" value="MFF9884242.1"/>
    <property type="molecule type" value="Genomic_DNA"/>
</dbReference>
<dbReference type="SMART" id="SM00382">
    <property type="entry name" value="AAA"/>
    <property type="match status" value="3"/>
</dbReference>
<organism evidence="8 9">
    <name type="scientific">Streptomyces eurythermus</name>
    <dbReference type="NCBI Taxonomy" id="42237"/>
    <lineage>
        <taxon>Bacteria</taxon>
        <taxon>Bacillati</taxon>
        <taxon>Actinomycetota</taxon>
        <taxon>Actinomycetes</taxon>
        <taxon>Kitasatosporales</taxon>
        <taxon>Streptomycetaceae</taxon>
        <taxon>Streptomyces</taxon>
    </lineage>
</organism>
<keyword evidence="2 4" id="KW-0547">Nucleotide-binding</keyword>
<dbReference type="SUPFAM" id="SSF52540">
    <property type="entry name" value="P-loop containing nucleoside triphosphate hydrolases"/>
    <property type="match status" value="3"/>
</dbReference>
<dbReference type="InterPro" id="IPR008984">
    <property type="entry name" value="SMAD_FHA_dom_sf"/>
</dbReference>
<dbReference type="PANTHER" id="PTHR22683:SF1">
    <property type="entry name" value="TYPE VII SECRETION SYSTEM PROTEIN ESSC"/>
    <property type="match status" value="1"/>
</dbReference>
<keyword evidence="3 4" id="KW-0067">ATP-binding</keyword>
<keyword evidence="9" id="KW-1185">Reference proteome</keyword>
<dbReference type="SMART" id="SM00240">
    <property type="entry name" value="FHA"/>
    <property type="match status" value="1"/>
</dbReference>
<dbReference type="Pfam" id="PF00498">
    <property type="entry name" value="FHA"/>
    <property type="match status" value="1"/>
</dbReference>
<evidence type="ECO:0000256" key="5">
    <source>
        <dbReference type="SAM" id="MobiDB-lite"/>
    </source>
</evidence>
<dbReference type="InterPro" id="IPR003593">
    <property type="entry name" value="AAA+_ATPase"/>
</dbReference>
<evidence type="ECO:0000313" key="8">
    <source>
        <dbReference type="EMBL" id="MFF9884242.1"/>
    </source>
</evidence>
<proteinExistence type="predicted"/>
<dbReference type="SUPFAM" id="SSF49879">
    <property type="entry name" value="SMAD/FHA domain"/>
    <property type="match status" value="1"/>
</dbReference>
<dbReference type="PROSITE" id="PS50901">
    <property type="entry name" value="FTSK"/>
    <property type="match status" value="2"/>
</dbReference>
<protein>
    <submittedName>
        <fullName evidence="8">FtsK/SpoIIIE domain-containing protein</fullName>
    </submittedName>
</protein>
<dbReference type="InterPro" id="IPR002543">
    <property type="entry name" value="FtsK_dom"/>
</dbReference>
<keyword evidence="1" id="KW-0597">Phosphoprotein</keyword>
<comment type="caution">
    <text evidence="8">The sequence shown here is derived from an EMBL/GenBank/DDBJ whole genome shotgun (WGS) entry which is preliminary data.</text>
</comment>
<feature type="binding site" evidence="4">
    <location>
        <begin position="636"/>
        <end position="643"/>
    </location>
    <ligand>
        <name>ATP</name>
        <dbReference type="ChEBI" id="CHEBI:30616"/>
    </ligand>
</feature>
<accession>A0ABW6Z0S3</accession>
<evidence type="ECO:0000256" key="3">
    <source>
        <dbReference type="ARBA" id="ARBA00022840"/>
    </source>
</evidence>
<dbReference type="RefSeq" id="WP_167513293.1">
    <property type="nucleotide sequence ID" value="NZ_JBICBM010000010.1"/>
</dbReference>
<name>A0ABW6Z0S3_9ACTN</name>
<dbReference type="PROSITE" id="PS50006">
    <property type="entry name" value="FHA_DOMAIN"/>
    <property type="match status" value="1"/>
</dbReference>
<evidence type="ECO:0000256" key="4">
    <source>
        <dbReference type="PROSITE-ProRule" id="PRU00289"/>
    </source>
</evidence>
<dbReference type="PANTHER" id="PTHR22683">
    <property type="entry name" value="SPORULATION PROTEIN RELATED"/>
    <property type="match status" value="1"/>
</dbReference>
<evidence type="ECO:0000256" key="2">
    <source>
        <dbReference type="ARBA" id="ARBA00022741"/>
    </source>
</evidence>
<reference evidence="8 9" key="1">
    <citation type="submission" date="2024-10" db="EMBL/GenBank/DDBJ databases">
        <title>The Natural Products Discovery Center: Release of the First 8490 Sequenced Strains for Exploring Actinobacteria Biosynthetic Diversity.</title>
        <authorList>
            <person name="Kalkreuter E."/>
            <person name="Kautsar S.A."/>
            <person name="Yang D."/>
            <person name="Bader C.D."/>
            <person name="Teijaro C.N."/>
            <person name="Fluegel L."/>
            <person name="Davis C.M."/>
            <person name="Simpson J.R."/>
            <person name="Lauterbach L."/>
            <person name="Steele A.D."/>
            <person name="Gui C."/>
            <person name="Meng S."/>
            <person name="Li G."/>
            <person name="Viehrig K."/>
            <person name="Ye F."/>
            <person name="Su P."/>
            <person name="Kiefer A.F."/>
            <person name="Nichols A."/>
            <person name="Cepeda A.J."/>
            <person name="Yan W."/>
            <person name="Fan B."/>
            <person name="Jiang Y."/>
            <person name="Adhikari A."/>
            <person name="Zheng C.-J."/>
            <person name="Schuster L."/>
            <person name="Cowan T.M."/>
            <person name="Smanski M.J."/>
            <person name="Chevrette M.G."/>
            <person name="De Carvalho L.P.S."/>
            <person name="Shen B."/>
        </authorList>
    </citation>
    <scope>NUCLEOTIDE SEQUENCE [LARGE SCALE GENOMIC DNA]</scope>
    <source>
        <strain evidence="8 9">NPDC013366</strain>
    </source>
</reference>
<dbReference type="InterPro" id="IPR027417">
    <property type="entry name" value="P-loop_NTPase"/>
</dbReference>
<gene>
    <name evidence="8" type="ORF">ACF1HC_21960</name>
</gene>